<sequence length="102" mass="12032">MFTIKLNGQLQYYITSLSRGQPFRLQGGSHFQPPYKRNVSKMYPKILLFLKGLWPKNRAKTHDIWHSLTRGLDMKLPPYKRKCDPLLNEVMQQQNSLQLCLV</sequence>
<comment type="caution">
    <text evidence="1">The sequence shown here is derived from an EMBL/GenBank/DDBJ whole genome shotgun (WGS) entry which is preliminary data.</text>
</comment>
<name>A0AA86UDH2_9EUKA</name>
<accession>A0AA86UDH2</accession>
<evidence type="ECO:0000313" key="3">
    <source>
        <dbReference type="Proteomes" id="UP001642409"/>
    </source>
</evidence>
<dbReference type="EMBL" id="CAXDID020000174">
    <property type="protein sequence ID" value="CAL6048349.1"/>
    <property type="molecule type" value="Genomic_DNA"/>
</dbReference>
<gene>
    <name evidence="1" type="ORF">HINF_LOCUS41490</name>
    <name evidence="2" type="ORF">HINF_LOCUS42650</name>
</gene>
<organism evidence="1">
    <name type="scientific">Hexamita inflata</name>
    <dbReference type="NCBI Taxonomy" id="28002"/>
    <lineage>
        <taxon>Eukaryota</taxon>
        <taxon>Metamonada</taxon>
        <taxon>Diplomonadida</taxon>
        <taxon>Hexamitidae</taxon>
        <taxon>Hexamitinae</taxon>
        <taxon>Hexamita</taxon>
    </lineage>
</organism>
<reference evidence="1" key="1">
    <citation type="submission" date="2023-06" db="EMBL/GenBank/DDBJ databases">
        <authorList>
            <person name="Kurt Z."/>
        </authorList>
    </citation>
    <scope>NUCLEOTIDE SEQUENCE</scope>
</reference>
<proteinExistence type="predicted"/>
<evidence type="ECO:0000313" key="1">
    <source>
        <dbReference type="EMBL" id="CAI9953845.1"/>
    </source>
</evidence>
<evidence type="ECO:0000313" key="2">
    <source>
        <dbReference type="EMBL" id="CAL6048349.1"/>
    </source>
</evidence>
<dbReference type="EMBL" id="CATOUU010000841">
    <property type="protein sequence ID" value="CAI9953845.1"/>
    <property type="molecule type" value="Genomic_DNA"/>
</dbReference>
<keyword evidence="3" id="KW-1185">Reference proteome</keyword>
<dbReference type="AlphaFoldDB" id="A0AA86UDH2"/>
<protein>
    <submittedName>
        <fullName evidence="2">Hypothetical_protein</fullName>
    </submittedName>
</protein>
<dbReference type="Proteomes" id="UP001642409">
    <property type="component" value="Unassembled WGS sequence"/>
</dbReference>
<reference evidence="2 3" key="2">
    <citation type="submission" date="2024-07" db="EMBL/GenBank/DDBJ databases">
        <authorList>
            <person name="Akdeniz Z."/>
        </authorList>
    </citation>
    <scope>NUCLEOTIDE SEQUENCE [LARGE SCALE GENOMIC DNA]</scope>
</reference>